<organism evidence="3 4">
    <name type="scientific">Embleya scabrispora</name>
    <dbReference type="NCBI Taxonomy" id="159449"/>
    <lineage>
        <taxon>Bacteria</taxon>
        <taxon>Bacillati</taxon>
        <taxon>Actinomycetota</taxon>
        <taxon>Actinomycetes</taxon>
        <taxon>Kitasatosporales</taxon>
        <taxon>Streptomycetaceae</taxon>
        <taxon>Embleya</taxon>
    </lineage>
</organism>
<gene>
    <name evidence="3" type="ORF">B4N89_01915</name>
</gene>
<evidence type="ECO:0000256" key="1">
    <source>
        <dbReference type="SAM" id="MobiDB-lite"/>
    </source>
</evidence>
<sequence>MSENRRRPQRETVQALVGVTVIVIGLLVTLVLHLTHDGHNPEPSPSPLRTATAQPVSPSAAAAGG</sequence>
<protein>
    <submittedName>
        <fullName evidence="3">Uncharacterized protein</fullName>
    </submittedName>
</protein>
<dbReference type="STRING" id="159449.B4N89_01915"/>
<accession>A0A1T3NT56</accession>
<proteinExistence type="predicted"/>
<keyword evidence="4" id="KW-1185">Reference proteome</keyword>
<dbReference type="EMBL" id="MWQN01000001">
    <property type="protein sequence ID" value="OPC79862.1"/>
    <property type="molecule type" value="Genomic_DNA"/>
</dbReference>
<keyword evidence="2" id="KW-1133">Transmembrane helix</keyword>
<dbReference type="AlphaFoldDB" id="A0A1T3NT56"/>
<evidence type="ECO:0000313" key="3">
    <source>
        <dbReference type="EMBL" id="OPC79862.1"/>
    </source>
</evidence>
<keyword evidence="2" id="KW-0472">Membrane</keyword>
<evidence type="ECO:0000256" key="2">
    <source>
        <dbReference type="SAM" id="Phobius"/>
    </source>
</evidence>
<dbReference type="Proteomes" id="UP000190037">
    <property type="component" value="Unassembled WGS sequence"/>
</dbReference>
<evidence type="ECO:0000313" key="4">
    <source>
        <dbReference type="Proteomes" id="UP000190037"/>
    </source>
</evidence>
<comment type="caution">
    <text evidence="3">The sequence shown here is derived from an EMBL/GenBank/DDBJ whole genome shotgun (WGS) entry which is preliminary data.</text>
</comment>
<feature type="transmembrane region" description="Helical" evidence="2">
    <location>
        <begin position="12"/>
        <end position="34"/>
    </location>
</feature>
<keyword evidence="2" id="KW-0812">Transmembrane</keyword>
<reference evidence="3 4" key="1">
    <citation type="submission" date="2017-03" db="EMBL/GenBank/DDBJ databases">
        <title>Draft genome sequence of Streptomyces scabrisporus NF3, endophyte isolated from Amphipterygium adstringens.</title>
        <authorList>
            <person name="Vazquez M."/>
            <person name="Ceapa C.D."/>
            <person name="Rodriguez Luna D."/>
            <person name="Sanchez Esquivel S."/>
        </authorList>
    </citation>
    <scope>NUCLEOTIDE SEQUENCE [LARGE SCALE GENOMIC DNA]</scope>
    <source>
        <strain evidence="3 4">NF3</strain>
    </source>
</reference>
<name>A0A1T3NT56_9ACTN</name>
<dbReference type="RefSeq" id="WP_078974131.1">
    <property type="nucleotide sequence ID" value="NZ_MWQN01000001.1"/>
</dbReference>
<feature type="compositionally biased region" description="Polar residues" evidence="1">
    <location>
        <begin position="47"/>
        <end position="57"/>
    </location>
</feature>
<feature type="region of interest" description="Disordered" evidence="1">
    <location>
        <begin position="36"/>
        <end position="65"/>
    </location>
</feature>